<reference evidence="3" key="3">
    <citation type="submission" date="2024-02" db="EMBL/GenBank/DDBJ databases">
        <title>Comparative genomics of Cryptococcus and Kwoniella reveals pathogenesis evolution and contrasting modes of karyotype evolution via chromosome fusion or intercentromeric recombination.</title>
        <authorList>
            <person name="Coelho M.A."/>
            <person name="David-Palma M."/>
            <person name="Shea T."/>
            <person name="Bowers K."/>
            <person name="McGinley-Smith S."/>
            <person name="Mohammad A.W."/>
            <person name="Gnirke A."/>
            <person name="Yurkov A.M."/>
            <person name="Nowrousian M."/>
            <person name="Sun S."/>
            <person name="Cuomo C.A."/>
            <person name="Heitman J."/>
        </authorList>
    </citation>
    <scope>NUCLEOTIDE SEQUENCE</scope>
    <source>
        <strain evidence="3">CBS 10117</strain>
    </source>
</reference>
<evidence type="ECO:0000256" key="1">
    <source>
        <dbReference type="SAM" id="MobiDB-lite"/>
    </source>
</evidence>
<evidence type="ECO:0000313" key="2">
    <source>
        <dbReference type="EMBL" id="OBR85980.1"/>
    </source>
</evidence>
<reference evidence="3" key="2">
    <citation type="submission" date="2013-07" db="EMBL/GenBank/DDBJ databases">
        <authorList>
            <consortium name="The Broad Institute Genome Sequencing Platform"/>
            <person name="Cuomo C."/>
            <person name="Litvintseva A."/>
            <person name="Chen Y."/>
            <person name="Heitman J."/>
            <person name="Sun S."/>
            <person name="Springer D."/>
            <person name="Dromer F."/>
            <person name="Young S.K."/>
            <person name="Zeng Q."/>
            <person name="Gargeya S."/>
            <person name="Fitzgerald M."/>
            <person name="Abouelleil A."/>
            <person name="Alvarado L."/>
            <person name="Berlin A.M."/>
            <person name="Chapman S.B."/>
            <person name="Dewar J."/>
            <person name="Goldberg J."/>
            <person name="Griggs A."/>
            <person name="Gujja S."/>
            <person name="Hansen M."/>
            <person name="Howarth C."/>
            <person name="Imamovic A."/>
            <person name="Larimer J."/>
            <person name="McCowan C."/>
            <person name="Murphy C."/>
            <person name="Pearson M."/>
            <person name="Priest M."/>
            <person name="Roberts A."/>
            <person name="Saif S."/>
            <person name="Shea T."/>
            <person name="Sykes S."/>
            <person name="Wortman J."/>
            <person name="Nusbaum C."/>
            <person name="Birren B."/>
        </authorList>
    </citation>
    <scope>NUCLEOTIDE SEQUENCE</scope>
    <source>
        <strain evidence="3">CBS 10117</strain>
    </source>
</reference>
<proteinExistence type="predicted"/>
<dbReference type="VEuPathDB" id="FungiDB:I303_03695"/>
<dbReference type="EMBL" id="CP144533">
    <property type="protein sequence ID" value="WWC61100.1"/>
    <property type="molecule type" value="Genomic_DNA"/>
</dbReference>
<keyword evidence="4" id="KW-1185">Reference proteome</keyword>
<dbReference type="KEGG" id="kdj:28967394"/>
<evidence type="ECO:0000313" key="4">
    <source>
        <dbReference type="Proteomes" id="UP000078595"/>
    </source>
</evidence>
<feature type="compositionally biased region" description="Basic and acidic residues" evidence="1">
    <location>
        <begin position="164"/>
        <end position="192"/>
    </location>
</feature>
<evidence type="ECO:0000313" key="3">
    <source>
        <dbReference type="EMBL" id="WWC61100.1"/>
    </source>
</evidence>
<dbReference type="GeneID" id="28967394"/>
<dbReference type="EMBL" id="KI894030">
    <property type="protein sequence ID" value="OBR85980.1"/>
    <property type="molecule type" value="Genomic_DNA"/>
</dbReference>
<feature type="region of interest" description="Disordered" evidence="1">
    <location>
        <begin position="164"/>
        <end position="236"/>
    </location>
</feature>
<name>A0A1A6A7E6_9TREE</name>
<feature type="region of interest" description="Disordered" evidence="1">
    <location>
        <begin position="80"/>
        <end position="145"/>
    </location>
</feature>
<organism evidence="2">
    <name type="scientific">Kwoniella dejecticola CBS 10117</name>
    <dbReference type="NCBI Taxonomy" id="1296121"/>
    <lineage>
        <taxon>Eukaryota</taxon>
        <taxon>Fungi</taxon>
        <taxon>Dikarya</taxon>
        <taxon>Basidiomycota</taxon>
        <taxon>Agaricomycotina</taxon>
        <taxon>Tremellomycetes</taxon>
        <taxon>Tremellales</taxon>
        <taxon>Cryptococcaceae</taxon>
        <taxon>Kwoniella</taxon>
    </lineage>
</organism>
<protein>
    <submittedName>
        <fullName evidence="2">Uncharacterized protein</fullName>
    </submittedName>
</protein>
<dbReference type="AlphaFoldDB" id="A0A1A6A7E6"/>
<dbReference type="Proteomes" id="UP000078595">
    <property type="component" value="Chromosome 4"/>
</dbReference>
<dbReference type="OrthoDB" id="2564931at2759"/>
<feature type="compositionally biased region" description="Polar residues" evidence="1">
    <location>
        <begin position="225"/>
        <end position="236"/>
    </location>
</feature>
<sequence>MLHHCLEHVDGEFIGDICSSIIQIPWSSCFSSGSSKNRPQSPDLQVQEGELETLLAGSNEGWDNSDMDMLSLATPRVVRERQAKGMKPSKPMKPPFLPPPGHDNDNASPLPTYESHLDPSSSSRSPSSRSSGPISGYSDFHNGIDEDARSLSINPAKLAEMAKHFEPTLTLDDIRREEEEQAERDREAERAHWPSMRHQPSSEGRTNGAVGEDLEEEFGEFSGAHQISQGKVASDP</sequence>
<reference evidence="2" key="1">
    <citation type="submission" date="2013-07" db="EMBL/GenBank/DDBJ databases">
        <title>The Genome Sequence of Cryptococcus dejecticola CBS10117.</title>
        <authorList>
            <consortium name="The Broad Institute Genome Sequencing Platform"/>
            <person name="Cuomo C."/>
            <person name="Litvintseva A."/>
            <person name="Chen Y."/>
            <person name="Heitman J."/>
            <person name="Sun S."/>
            <person name="Springer D."/>
            <person name="Dromer F."/>
            <person name="Young S.K."/>
            <person name="Zeng Q."/>
            <person name="Gargeya S."/>
            <person name="Fitzgerald M."/>
            <person name="Abouelleil A."/>
            <person name="Alvarado L."/>
            <person name="Berlin A.M."/>
            <person name="Chapman S.B."/>
            <person name="Dewar J."/>
            <person name="Goldberg J."/>
            <person name="Griggs A."/>
            <person name="Gujja S."/>
            <person name="Hansen M."/>
            <person name="Howarth C."/>
            <person name="Imamovic A."/>
            <person name="Larimer J."/>
            <person name="McCowan C."/>
            <person name="Murphy C."/>
            <person name="Pearson M."/>
            <person name="Priest M."/>
            <person name="Roberts A."/>
            <person name="Saif S."/>
            <person name="Shea T."/>
            <person name="Sykes S."/>
            <person name="Wortman J."/>
            <person name="Nusbaum C."/>
            <person name="Birren B."/>
        </authorList>
    </citation>
    <scope>NUCLEOTIDE SEQUENCE [LARGE SCALE GENOMIC DNA]</scope>
    <source>
        <strain evidence="2">CBS 10117</strain>
    </source>
</reference>
<feature type="compositionally biased region" description="Low complexity" evidence="1">
    <location>
        <begin position="119"/>
        <end position="138"/>
    </location>
</feature>
<feature type="compositionally biased region" description="Pro residues" evidence="1">
    <location>
        <begin position="91"/>
        <end position="101"/>
    </location>
</feature>
<dbReference type="RefSeq" id="XP_018263822.1">
    <property type="nucleotide sequence ID" value="XM_018407014.1"/>
</dbReference>
<gene>
    <name evidence="2" type="ORF">I303_03695</name>
    <name evidence="3" type="ORF">I303_103678</name>
</gene>
<accession>A0A1A6A7E6</accession>